<dbReference type="Proteomes" id="UP000640614">
    <property type="component" value="Unassembled WGS sequence"/>
</dbReference>
<dbReference type="PIRSF" id="PIRSF015268">
    <property type="entry name" value="Virulence_RhuM"/>
    <property type="match status" value="1"/>
</dbReference>
<name>A0ABR9TLP8_9FLAO</name>
<dbReference type="PANTHER" id="PTHR35810">
    <property type="entry name" value="CYTOPLASMIC PROTEIN-RELATED"/>
    <property type="match status" value="1"/>
</dbReference>
<evidence type="ECO:0000313" key="2">
    <source>
        <dbReference type="Proteomes" id="UP000640614"/>
    </source>
</evidence>
<dbReference type="PANTHER" id="PTHR35810:SF1">
    <property type="entry name" value="CYTOPLASMIC PROTEIN"/>
    <property type="match status" value="1"/>
</dbReference>
<protein>
    <submittedName>
        <fullName evidence="1">Cell filamentation protein Fic</fullName>
    </submittedName>
</protein>
<keyword evidence="2" id="KW-1185">Reference proteome</keyword>
<comment type="caution">
    <text evidence="1">The sequence shown here is derived from an EMBL/GenBank/DDBJ whole genome shotgun (WGS) entry which is preliminary data.</text>
</comment>
<dbReference type="InterPro" id="IPR011204">
    <property type="entry name" value="Virulence_RhuM-like"/>
</dbReference>
<evidence type="ECO:0000313" key="1">
    <source>
        <dbReference type="EMBL" id="MBE8726275.1"/>
    </source>
</evidence>
<gene>
    <name evidence="1" type="ORF">C4F50_15165</name>
</gene>
<dbReference type="Pfam" id="PF13310">
    <property type="entry name" value="Virulence_RhuM"/>
    <property type="match status" value="1"/>
</dbReference>
<organism evidence="1 2">
    <name type="scientific">Flavobacterium hungaricum</name>
    <dbReference type="NCBI Taxonomy" id="2082725"/>
    <lineage>
        <taxon>Bacteria</taxon>
        <taxon>Pseudomonadati</taxon>
        <taxon>Bacteroidota</taxon>
        <taxon>Flavobacteriia</taxon>
        <taxon>Flavobacteriales</taxon>
        <taxon>Flavobacteriaceae</taxon>
        <taxon>Flavobacterium</taxon>
    </lineage>
</organism>
<proteinExistence type="predicted"/>
<accession>A0ABR9TLP8</accession>
<sequence length="336" mass="39448">MENQEQNLQLLSNFVIFKTGNGKVNIDVYFQDQTLWLSQKRIAELFQKGRSTITEHLKNIFSDAELEENSVCRNFRHTAEDGKVYTSKFYNLRVITAVGYRVNSERAIEFRKWATEILHEYIIKGFAMDDDRLKQMKHFGQDYFDEMLERVREIRLSERRLYQKVTDIFALSADYNNQSTITQHFFATVQNKLHWAITGKTAAEIIYTEADAAKLFMGLKAWKHAPDGKILKSDVVIAKNYLNEEHIKALQRIVTAYLDLAESRAINKKVMNMEDWEKFLNQFLELADYPILTNTGKVTMLEAKLKAESEYDKFRVIQDENFISDFDKELNKRLNS</sequence>
<dbReference type="RefSeq" id="WP_194139461.1">
    <property type="nucleotide sequence ID" value="NZ_PRDM01000003.1"/>
</dbReference>
<reference evidence="1 2" key="1">
    <citation type="submission" date="2018-07" db="EMBL/GenBank/DDBJ databases">
        <title>Genome assembly of strain KB82.</title>
        <authorList>
            <person name="Kukolya J."/>
            <person name="Horvath B."/>
            <person name="Nagy I."/>
            <person name="Toth A."/>
        </authorList>
    </citation>
    <scope>NUCLEOTIDE SEQUENCE [LARGE SCALE GENOMIC DNA]</scope>
    <source>
        <strain evidence="1 2">Kb82</strain>
    </source>
</reference>
<dbReference type="EMBL" id="PRDM01000003">
    <property type="protein sequence ID" value="MBE8726275.1"/>
    <property type="molecule type" value="Genomic_DNA"/>
</dbReference>